<sequence>MIIAMKGHPGTGKSTLANSIAAALSLPLLDKDDIRDSSLPLQHTLSSLTSPSHASSLLNDLSYSAIWRLASTQLRLRHSLVVDSPLSRRAHLDRLLHLASSHSARLFIVECKPSDEAEWRRRLELRAAAAASEGGEPAADGGGWHKPATWRDIERLLEGYGGCTDYDVGEVPRIVVDTTAVGVGVEELVSGVLEFIESCGGPSLDKKLNSTCN</sequence>
<evidence type="ECO:0000313" key="1">
    <source>
        <dbReference type="EMBL" id="GMN54998.1"/>
    </source>
</evidence>
<reference evidence="1" key="1">
    <citation type="submission" date="2023-07" db="EMBL/GenBank/DDBJ databases">
        <title>draft genome sequence of fig (Ficus carica).</title>
        <authorList>
            <person name="Takahashi T."/>
            <person name="Nishimura K."/>
        </authorList>
    </citation>
    <scope>NUCLEOTIDE SEQUENCE</scope>
</reference>
<dbReference type="PANTHER" id="PTHR37807:SF3">
    <property type="entry name" value="OS07G0160300 PROTEIN"/>
    <property type="match status" value="1"/>
</dbReference>
<dbReference type="Pfam" id="PF13671">
    <property type="entry name" value="AAA_33"/>
    <property type="match status" value="1"/>
</dbReference>
<dbReference type="EMBL" id="BTGU01000054">
    <property type="protein sequence ID" value="GMN54998.1"/>
    <property type="molecule type" value="Genomic_DNA"/>
</dbReference>
<name>A0AA88DD25_FICCA</name>
<dbReference type="AlphaFoldDB" id="A0AA88DD25"/>
<dbReference type="SUPFAM" id="SSF52540">
    <property type="entry name" value="P-loop containing nucleoside triphosphate hydrolases"/>
    <property type="match status" value="1"/>
</dbReference>
<accession>A0AA88DD25</accession>
<evidence type="ECO:0008006" key="3">
    <source>
        <dbReference type="Google" id="ProtNLM"/>
    </source>
</evidence>
<dbReference type="Proteomes" id="UP001187192">
    <property type="component" value="Unassembled WGS sequence"/>
</dbReference>
<keyword evidence="2" id="KW-1185">Reference proteome</keyword>
<dbReference type="PANTHER" id="PTHR37807">
    <property type="entry name" value="OS07G0160300 PROTEIN"/>
    <property type="match status" value="1"/>
</dbReference>
<dbReference type="InterPro" id="IPR027417">
    <property type="entry name" value="P-loop_NTPase"/>
</dbReference>
<proteinExistence type="predicted"/>
<organism evidence="1 2">
    <name type="scientific">Ficus carica</name>
    <name type="common">Common fig</name>
    <dbReference type="NCBI Taxonomy" id="3494"/>
    <lineage>
        <taxon>Eukaryota</taxon>
        <taxon>Viridiplantae</taxon>
        <taxon>Streptophyta</taxon>
        <taxon>Embryophyta</taxon>
        <taxon>Tracheophyta</taxon>
        <taxon>Spermatophyta</taxon>
        <taxon>Magnoliopsida</taxon>
        <taxon>eudicotyledons</taxon>
        <taxon>Gunneridae</taxon>
        <taxon>Pentapetalae</taxon>
        <taxon>rosids</taxon>
        <taxon>fabids</taxon>
        <taxon>Rosales</taxon>
        <taxon>Moraceae</taxon>
        <taxon>Ficeae</taxon>
        <taxon>Ficus</taxon>
    </lineage>
</organism>
<evidence type="ECO:0000313" key="2">
    <source>
        <dbReference type="Proteomes" id="UP001187192"/>
    </source>
</evidence>
<dbReference type="Gene3D" id="3.40.50.300">
    <property type="entry name" value="P-loop containing nucleotide triphosphate hydrolases"/>
    <property type="match status" value="1"/>
</dbReference>
<comment type="caution">
    <text evidence="1">The sequence shown here is derived from an EMBL/GenBank/DDBJ whole genome shotgun (WGS) entry which is preliminary data.</text>
</comment>
<protein>
    <recommendedName>
        <fullName evidence="3">P-loop containing nucleoside triphosphate hydrolase</fullName>
    </recommendedName>
</protein>
<gene>
    <name evidence="1" type="ORF">TIFTF001_024125</name>
</gene>